<protein>
    <submittedName>
        <fullName evidence="19">Transglycosylase domain-containing protein</fullName>
        <ecNumber evidence="19">2.4.-.-</ecNumber>
    </submittedName>
</protein>
<keyword evidence="10 16" id="KW-1133">Transmembrane helix</keyword>
<evidence type="ECO:0000256" key="10">
    <source>
        <dbReference type="ARBA" id="ARBA00022989"/>
    </source>
</evidence>
<name>A0ABW4HTK5_9BACI</name>
<evidence type="ECO:0000256" key="4">
    <source>
        <dbReference type="ARBA" id="ARBA00022676"/>
    </source>
</evidence>
<dbReference type="Gene3D" id="3.40.710.10">
    <property type="entry name" value="DD-peptidase/beta-lactamase superfamily"/>
    <property type="match status" value="1"/>
</dbReference>
<evidence type="ECO:0000256" key="8">
    <source>
        <dbReference type="ARBA" id="ARBA00022960"/>
    </source>
</evidence>
<feature type="domain" description="Glycosyl transferase family 51" evidence="18">
    <location>
        <begin position="61"/>
        <end position="235"/>
    </location>
</feature>
<keyword evidence="13" id="KW-0961">Cell wall biogenesis/degradation</keyword>
<evidence type="ECO:0000256" key="9">
    <source>
        <dbReference type="ARBA" id="ARBA00022984"/>
    </source>
</evidence>
<keyword evidence="20" id="KW-1185">Reference proteome</keyword>
<keyword evidence="12" id="KW-0511">Multifunctional enzyme</keyword>
<evidence type="ECO:0000256" key="16">
    <source>
        <dbReference type="SAM" id="Phobius"/>
    </source>
</evidence>
<keyword evidence="7" id="KW-0378">Hydrolase</keyword>
<keyword evidence="5 19" id="KW-0808">Transferase</keyword>
<keyword evidence="1" id="KW-1003">Cell membrane</keyword>
<dbReference type="SUPFAM" id="SSF53955">
    <property type="entry name" value="Lysozyme-like"/>
    <property type="match status" value="1"/>
</dbReference>
<accession>A0ABW4HTK5</accession>
<evidence type="ECO:0000313" key="20">
    <source>
        <dbReference type="Proteomes" id="UP001597221"/>
    </source>
</evidence>
<evidence type="ECO:0000256" key="12">
    <source>
        <dbReference type="ARBA" id="ARBA00023268"/>
    </source>
</evidence>
<dbReference type="PANTHER" id="PTHR32282">
    <property type="entry name" value="BINDING PROTEIN TRANSPEPTIDASE, PUTATIVE-RELATED"/>
    <property type="match status" value="1"/>
</dbReference>
<dbReference type="Pfam" id="PF00912">
    <property type="entry name" value="Transgly"/>
    <property type="match status" value="1"/>
</dbReference>
<keyword evidence="3" id="KW-0645">Protease</keyword>
<evidence type="ECO:0000256" key="13">
    <source>
        <dbReference type="ARBA" id="ARBA00023316"/>
    </source>
</evidence>
<dbReference type="Proteomes" id="UP001597221">
    <property type="component" value="Unassembled WGS sequence"/>
</dbReference>
<dbReference type="GO" id="GO:0016757">
    <property type="term" value="F:glycosyltransferase activity"/>
    <property type="evidence" value="ECO:0007669"/>
    <property type="project" value="UniProtKB-KW"/>
</dbReference>
<evidence type="ECO:0000256" key="6">
    <source>
        <dbReference type="ARBA" id="ARBA00022692"/>
    </source>
</evidence>
<feature type="transmembrane region" description="Helical" evidence="16">
    <location>
        <begin position="16"/>
        <end position="38"/>
    </location>
</feature>
<dbReference type="PANTHER" id="PTHR32282:SF32">
    <property type="entry name" value="PENICILLIN-BINDING PROTEIN 2A"/>
    <property type="match status" value="1"/>
</dbReference>
<reference evidence="20" key="1">
    <citation type="journal article" date="2019" name="Int. J. Syst. Evol. Microbiol.">
        <title>The Global Catalogue of Microorganisms (GCM) 10K type strain sequencing project: providing services to taxonomists for standard genome sequencing and annotation.</title>
        <authorList>
            <consortium name="The Broad Institute Genomics Platform"/>
            <consortium name="The Broad Institute Genome Sequencing Center for Infectious Disease"/>
            <person name="Wu L."/>
            <person name="Ma J."/>
        </authorList>
    </citation>
    <scope>NUCLEOTIDE SEQUENCE [LARGE SCALE GENOMIC DNA]</scope>
    <source>
        <strain evidence="20">CGMCC 1.12376</strain>
    </source>
</reference>
<dbReference type="Pfam" id="PF00905">
    <property type="entry name" value="Transpeptidase"/>
    <property type="match status" value="1"/>
</dbReference>
<evidence type="ECO:0000256" key="5">
    <source>
        <dbReference type="ARBA" id="ARBA00022679"/>
    </source>
</evidence>
<comment type="catalytic activity">
    <reaction evidence="14">
        <text>Preferential cleavage: (Ac)2-L-Lys-D-Ala-|-D-Ala. Also transpeptidation of peptidyl-alanyl moieties that are N-acyl substituents of D-alanine.</text>
        <dbReference type="EC" id="3.4.16.4"/>
    </reaction>
</comment>
<dbReference type="InterPro" id="IPR023346">
    <property type="entry name" value="Lysozyme-like_dom_sf"/>
</dbReference>
<evidence type="ECO:0000256" key="15">
    <source>
        <dbReference type="ARBA" id="ARBA00049902"/>
    </source>
</evidence>
<keyword evidence="4 19" id="KW-0328">Glycosyltransferase</keyword>
<dbReference type="InterPro" id="IPR012338">
    <property type="entry name" value="Beta-lactam/transpept-like"/>
</dbReference>
<evidence type="ECO:0000259" key="18">
    <source>
        <dbReference type="Pfam" id="PF00912"/>
    </source>
</evidence>
<dbReference type="InterPro" id="IPR050396">
    <property type="entry name" value="Glycosyltr_51/Transpeptidase"/>
</dbReference>
<dbReference type="Gene3D" id="1.10.3810.10">
    <property type="entry name" value="Biosynthetic peptidoglycan transglycosylase-like"/>
    <property type="match status" value="1"/>
</dbReference>
<dbReference type="NCBIfam" id="TIGR02074">
    <property type="entry name" value="PBP_1a_fam"/>
    <property type="match status" value="1"/>
</dbReference>
<keyword evidence="11 16" id="KW-0472">Membrane</keyword>
<keyword evidence="9" id="KW-0573">Peptidoglycan synthesis</keyword>
<evidence type="ECO:0000256" key="3">
    <source>
        <dbReference type="ARBA" id="ARBA00022670"/>
    </source>
</evidence>
<evidence type="ECO:0000256" key="11">
    <source>
        <dbReference type="ARBA" id="ARBA00023136"/>
    </source>
</evidence>
<dbReference type="RefSeq" id="WP_251512039.1">
    <property type="nucleotide sequence ID" value="NZ_JAMBON010000004.1"/>
</dbReference>
<dbReference type="InterPro" id="IPR036950">
    <property type="entry name" value="PBP_transglycosylase"/>
</dbReference>
<dbReference type="EC" id="2.4.-.-" evidence="19"/>
<evidence type="ECO:0000256" key="14">
    <source>
        <dbReference type="ARBA" id="ARBA00034000"/>
    </source>
</evidence>
<comment type="caution">
    <text evidence="19">The sequence shown here is derived from an EMBL/GenBank/DDBJ whole genome shotgun (WGS) entry which is preliminary data.</text>
</comment>
<comment type="catalytic activity">
    <reaction evidence="15">
        <text>[GlcNAc-(1-&gt;4)-Mur2Ac(oyl-L-Ala-gamma-D-Glu-L-Lys-D-Ala-D-Ala)](n)-di-trans,octa-cis-undecaprenyl diphosphate + beta-D-GlcNAc-(1-&gt;4)-Mur2Ac(oyl-L-Ala-gamma-D-Glu-L-Lys-D-Ala-D-Ala)-di-trans,octa-cis-undecaprenyl diphosphate = [GlcNAc-(1-&gt;4)-Mur2Ac(oyl-L-Ala-gamma-D-Glu-L-Lys-D-Ala-D-Ala)](n+1)-di-trans,octa-cis-undecaprenyl diphosphate + di-trans,octa-cis-undecaprenyl diphosphate + H(+)</text>
        <dbReference type="Rhea" id="RHEA:23708"/>
        <dbReference type="Rhea" id="RHEA-COMP:9602"/>
        <dbReference type="Rhea" id="RHEA-COMP:9603"/>
        <dbReference type="ChEBI" id="CHEBI:15378"/>
        <dbReference type="ChEBI" id="CHEBI:58405"/>
        <dbReference type="ChEBI" id="CHEBI:60033"/>
        <dbReference type="ChEBI" id="CHEBI:78435"/>
        <dbReference type="EC" id="2.4.99.28"/>
    </reaction>
</comment>
<evidence type="ECO:0000313" key="19">
    <source>
        <dbReference type="EMBL" id="MFD1608119.1"/>
    </source>
</evidence>
<evidence type="ECO:0000259" key="17">
    <source>
        <dbReference type="Pfam" id="PF00905"/>
    </source>
</evidence>
<evidence type="ECO:0000256" key="2">
    <source>
        <dbReference type="ARBA" id="ARBA00022645"/>
    </source>
</evidence>
<keyword evidence="8" id="KW-0133">Cell shape</keyword>
<keyword evidence="6 16" id="KW-0812">Transmembrane</keyword>
<feature type="domain" description="Penicillin-binding protein transpeptidase" evidence="17">
    <location>
        <begin position="327"/>
        <end position="598"/>
    </location>
</feature>
<keyword evidence="2" id="KW-0121">Carboxypeptidase</keyword>
<gene>
    <name evidence="19" type="ORF">ACFSBH_10675</name>
</gene>
<organism evidence="19 20">
    <name type="scientific">Oceanobacillus luteolus</name>
    <dbReference type="NCBI Taxonomy" id="1274358"/>
    <lineage>
        <taxon>Bacteria</taxon>
        <taxon>Bacillati</taxon>
        <taxon>Bacillota</taxon>
        <taxon>Bacilli</taxon>
        <taxon>Bacillales</taxon>
        <taxon>Bacillaceae</taxon>
        <taxon>Oceanobacillus</taxon>
    </lineage>
</organism>
<sequence>MGKQLELIKQNKLLKWILIILASIIGLALFGYALIIYLGSQIVNDDAFLLAETTTIETSEGEVIAELYEENRKYVQMEEIPSHVKDAYIAIEDRRFYEHAGIDMKSVIRAVYKDVIAMSKVEGASTITQQLAKNLFLYNDKTWTRKAKEVMAALYMERKFSKDEILELYLNEIYFGHGVYGIETAANFYFSKRTKDLSVAEGALLAGLAKAPNGYSPINHPEKAIERRNLVLASMADAGFISTEIKQLEQGKTLGLQIMEKETTPWTDSYVDLVIKEAHDIQDLSIDYLKRGGFRIVVGIDDDVQRIVYDKFQEDEYFPGNTDGVEGAFVMMEEETGKVVSAVGGRSYRLGDLNRVTVKRQPGSAFKPLAVYGPALMHDDHYTPYSLLPDEQSVNRNYLVANVDQSYQKVVSLYDSLVTSKNVPAVWLFNQIGIDYAKGFLEKMDMHIDDEGLAIALGGLSEGVTPLNLIEGYRTFASDGKLAKAYTIEEIYDKNHKLIYKKETEEREVFTPQVAWMMTEMLSKAADSTAGEAGTFSKAMAGKTGTTQHPLVEGKAKDAWFVGYTPDYVFATWTGYDKSDEEHFLTGGSMYPKRLTEDILSKIDSLKPLSHSFEKPNDINELEEPVRIAPVTNVKANYEFGGLSIVRARITWERLEDNRVVYRVYEDREGVDRRVGEVEGENEFIINHALFKHNKYYVVAYDPLTKQESLKSETVEID</sequence>
<evidence type="ECO:0000256" key="1">
    <source>
        <dbReference type="ARBA" id="ARBA00022475"/>
    </source>
</evidence>
<proteinExistence type="predicted"/>
<dbReference type="InterPro" id="IPR001264">
    <property type="entry name" value="Glyco_trans_51"/>
</dbReference>
<dbReference type="InterPro" id="IPR001460">
    <property type="entry name" value="PCN-bd_Tpept"/>
</dbReference>
<dbReference type="EMBL" id="JBHUDE010000046">
    <property type="protein sequence ID" value="MFD1608119.1"/>
    <property type="molecule type" value="Genomic_DNA"/>
</dbReference>
<evidence type="ECO:0000256" key="7">
    <source>
        <dbReference type="ARBA" id="ARBA00022801"/>
    </source>
</evidence>
<dbReference type="SUPFAM" id="SSF56601">
    <property type="entry name" value="beta-lactamase/transpeptidase-like"/>
    <property type="match status" value="1"/>
</dbReference>